<name>A0A382C3H4_9ZZZZ</name>
<feature type="non-terminal residue" evidence="3">
    <location>
        <position position="1"/>
    </location>
</feature>
<keyword evidence="1" id="KW-0812">Transmembrane</keyword>
<feature type="domain" description="DUF5683" evidence="2">
    <location>
        <begin position="99"/>
        <end position="213"/>
    </location>
</feature>
<feature type="transmembrane region" description="Helical" evidence="1">
    <location>
        <begin position="128"/>
        <end position="146"/>
    </location>
</feature>
<evidence type="ECO:0000259" key="2">
    <source>
        <dbReference type="Pfam" id="PF18935"/>
    </source>
</evidence>
<dbReference type="EMBL" id="UINC01032503">
    <property type="protein sequence ID" value="SVB20271.1"/>
    <property type="molecule type" value="Genomic_DNA"/>
</dbReference>
<feature type="transmembrane region" description="Helical" evidence="1">
    <location>
        <begin position="193"/>
        <end position="214"/>
    </location>
</feature>
<protein>
    <recommendedName>
        <fullName evidence="2">DUF5683 domain-containing protein</fullName>
    </recommendedName>
</protein>
<evidence type="ECO:0000256" key="1">
    <source>
        <dbReference type="SAM" id="Phobius"/>
    </source>
</evidence>
<evidence type="ECO:0000313" key="3">
    <source>
        <dbReference type="EMBL" id="SVB20271.1"/>
    </source>
</evidence>
<keyword evidence="1" id="KW-0472">Membrane</keyword>
<dbReference type="AlphaFoldDB" id="A0A382C3H4"/>
<sequence length="217" mass="24141">KQVSIKPNDFGTLDINLKKIPAGVSSNPDMGFLTVNTTDGRVRLKIQGIREVQRMPLEYFELIYGTYNLKAFGIGLETEKKRVEIERQKTTTIEMNLKKKQRAKAVRYSLMFPGGGQMYTGSKSRIRGLIYAGTFIGTGALLSKGISTYSDENKLLDQYQANYNAATSAAEIDATWALYEQQSATVNDAQTNLMILSTTLVSAWLTSIIDSYFFSGL</sequence>
<reference evidence="3" key="1">
    <citation type="submission" date="2018-05" db="EMBL/GenBank/DDBJ databases">
        <authorList>
            <person name="Lanie J.A."/>
            <person name="Ng W.-L."/>
            <person name="Kazmierczak K.M."/>
            <person name="Andrzejewski T.M."/>
            <person name="Davidsen T.M."/>
            <person name="Wayne K.J."/>
            <person name="Tettelin H."/>
            <person name="Glass J.I."/>
            <person name="Rusch D."/>
            <person name="Podicherti R."/>
            <person name="Tsui H.-C.T."/>
            <person name="Winkler M.E."/>
        </authorList>
    </citation>
    <scope>NUCLEOTIDE SEQUENCE</scope>
</reference>
<gene>
    <name evidence="3" type="ORF">METZ01_LOCUS173125</name>
</gene>
<organism evidence="3">
    <name type="scientific">marine metagenome</name>
    <dbReference type="NCBI Taxonomy" id="408172"/>
    <lineage>
        <taxon>unclassified sequences</taxon>
        <taxon>metagenomes</taxon>
        <taxon>ecological metagenomes</taxon>
    </lineage>
</organism>
<accession>A0A382C3H4</accession>
<keyword evidence="1" id="KW-1133">Transmembrane helix</keyword>
<dbReference type="Pfam" id="PF18935">
    <property type="entry name" value="DUF5683"/>
    <property type="match status" value="1"/>
</dbReference>
<dbReference type="InterPro" id="IPR043738">
    <property type="entry name" value="DUF5683"/>
</dbReference>
<proteinExistence type="predicted"/>